<evidence type="ECO:0000313" key="4">
    <source>
        <dbReference type="Proteomes" id="UP000663828"/>
    </source>
</evidence>
<dbReference type="EMBL" id="CAJNOR010002291">
    <property type="protein sequence ID" value="CAF1273701.1"/>
    <property type="molecule type" value="Genomic_DNA"/>
</dbReference>
<proteinExistence type="predicted"/>
<organism evidence="2 4">
    <name type="scientific">Adineta ricciae</name>
    <name type="common">Rotifer</name>
    <dbReference type="NCBI Taxonomy" id="249248"/>
    <lineage>
        <taxon>Eukaryota</taxon>
        <taxon>Metazoa</taxon>
        <taxon>Spiralia</taxon>
        <taxon>Gnathifera</taxon>
        <taxon>Rotifera</taxon>
        <taxon>Eurotatoria</taxon>
        <taxon>Bdelloidea</taxon>
        <taxon>Adinetida</taxon>
        <taxon>Adinetidae</taxon>
        <taxon>Adineta</taxon>
    </lineage>
</organism>
<gene>
    <name evidence="3" type="ORF">EDS130_LOCUS42410</name>
    <name evidence="2" type="ORF">XAT740_LOCUS27435</name>
</gene>
<comment type="caution">
    <text evidence="2">The sequence shown here is derived from an EMBL/GenBank/DDBJ whole genome shotgun (WGS) entry which is preliminary data.</text>
</comment>
<feature type="transmembrane region" description="Helical" evidence="1">
    <location>
        <begin position="28"/>
        <end position="46"/>
    </location>
</feature>
<sequence>MLKLLSRNSIDANHRQRMQETWKRTKKLFKQFLPLTILYLVIQLPWALRQAFRSIFPGFMYGIPQMLEMCLAYLTVIYQLFIVFTIFFNQHELRSKFKEQMKRLWTKRWRLIVENNLIVPISGQTAAVQMAREHH</sequence>
<feature type="transmembrane region" description="Helical" evidence="1">
    <location>
        <begin position="66"/>
        <end position="88"/>
    </location>
</feature>
<evidence type="ECO:0000313" key="2">
    <source>
        <dbReference type="EMBL" id="CAF1273701.1"/>
    </source>
</evidence>
<accession>A0A815BRL6</accession>
<reference evidence="2" key="1">
    <citation type="submission" date="2021-02" db="EMBL/GenBank/DDBJ databases">
        <authorList>
            <person name="Nowell W R."/>
        </authorList>
    </citation>
    <scope>NUCLEOTIDE SEQUENCE</scope>
</reference>
<keyword evidence="1" id="KW-0472">Membrane</keyword>
<evidence type="ECO:0000313" key="3">
    <source>
        <dbReference type="EMBL" id="CAF1497403.1"/>
    </source>
</evidence>
<dbReference type="AlphaFoldDB" id="A0A815BRL6"/>
<name>A0A815BRL6_ADIRI</name>
<dbReference type="SUPFAM" id="SSF81321">
    <property type="entry name" value="Family A G protein-coupled receptor-like"/>
    <property type="match status" value="1"/>
</dbReference>
<dbReference type="OrthoDB" id="10391668at2759"/>
<keyword evidence="4" id="KW-1185">Reference proteome</keyword>
<evidence type="ECO:0000256" key="1">
    <source>
        <dbReference type="SAM" id="Phobius"/>
    </source>
</evidence>
<keyword evidence="1" id="KW-0812">Transmembrane</keyword>
<dbReference type="Proteomes" id="UP000663852">
    <property type="component" value="Unassembled WGS sequence"/>
</dbReference>
<protein>
    <submittedName>
        <fullName evidence="2">Uncharacterized protein</fullName>
    </submittedName>
</protein>
<keyword evidence="1" id="KW-1133">Transmembrane helix</keyword>
<dbReference type="EMBL" id="CAJNOJ010000616">
    <property type="protein sequence ID" value="CAF1497403.1"/>
    <property type="molecule type" value="Genomic_DNA"/>
</dbReference>
<dbReference type="Proteomes" id="UP000663828">
    <property type="component" value="Unassembled WGS sequence"/>
</dbReference>